<keyword evidence="2 7" id="KW-0645">Protease</keyword>
<keyword evidence="8" id="KW-1185">Reference proteome</keyword>
<keyword evidence="4" id="KW-0720">Serine protease</keyword>
<dbReference type="InterPro" id="IPR000209">
    <property type="entry name" value="Peptidase_S8/S53_dom"/>
</dbReference>
<evidence type="ECO:0000313" key="7">
    <source>
        <dbReference type="EMBL" id="KAG0262429.1"/>
    </source>
</evidence>
<dbReference type="PRINTS" id="PR00723">
    <property type="entry name" value="SUBTILISIN"/>
</dbReference>
<evidence type="ECO:0000256" key="4">
    <source>
        <dbReference type="ARBA" id="ARBA00022825"/>
    </source>
</evidence>
<sequence>MDPATASMIQQQHNEHHIKYLIPDLPVQIGVNIDHKDFEGRARHGPIFLPGMEDKTDKNGHGTFVAALAAGSTFGVAKKAKIVSLKALDNAGAGRLSNVLAAIEWAVKRHVSQGKGARSIINLSLGAERNEPTNAAIQEAMRLGVHFSIAAGNDGKDACHFSPASTPGAMTVGATDKDDTIASYSNFGPCVAIYAPRSNIVSAWTGSDSATHVQSGTSMASPHVAGLMALLLSESPQENIPAQIMVDQILQTVTKFSLHGRLVGDSVPSSSISSLSSSLPFASPDLDPAIGRLQLPRLELHGKTLARNLVYVGAGLKRENETDIEDPSPVFNSLSSTTLIQQSVASLLIAATSILLITI</sequence>
<feature type="domain" description="Peptidase S8/S53" evidence="6">
    <location>
        <begin position="51"/>
        <end position="240"/>
    </location>
</feature>
<gene>
    <name evidence="7" type="primary">SUB8_4</name>
    <name evidence="7" type="ORF">BG011_010146</name>
</gene>
<evidence type="ECO:0000259" key="6">
    <source>
        <dbReference type="Pfam" id="PF00082"/>
    </source>
</evidence>
<dbReference type="CDD" id="cd04077">
    <property type="entry name" value="Peptidases_S8_PCSK9_ProteinaseK_like"/>
    <property type="match status" value="1"/>
</dbReference>
<proteinExistence type="inferred from homology"/>
<dbReference type="GO" id="GO:0006508">
    <property type="term" value="P:proteolysis"/>
    <property type="evidence" value="ECO:0007669"/>
    <property type="project" value="UniProtKB-KW"/>
</dbReference>
<evidence type="ECO:0000256" key="5">
    <source>
        <dbReference type="PROSITE-ProRule" id="PRU01240"/>
    </source>
</evidence>
<accession>A0A9P6Q9T5</accession>
<comment type="caution">
    <text evidence="5">Lacks conserved residue(s) required for the propagation of feature annotation.</text>
</comment>
<dbReference type="PANTHER" id="PTHR43806:SF11">
    <property type="entry name" value="CEREVISIN-RELATED"/>
    <property type="match status" value="1"/>
</dbReference>
<dbReference type="InterPro" id="IPR023828">
    <property type="entry name" value="Peptidase_S8_Ser-AS"/>
</dbReference>
<dbReference type="InterPro" id="IPR034193">
    <property type="entry name" value="PCSK9_ProteinaseK-like"/>
</dbReference>
<dbReference type="SUPFAM" id="SSF52743">
    <property type="entry name" value="Subtilisin-like"/>
    <property type="match status" value="1"/>
</dbReference>
<dbReference type="Pfam" id="PF00082">
    <property type="entry name" value="Peptidase_S8"/>
    <property type="match status" value="1"/>
</dbReference>
<dbReference type="Proteomes" id="UP000726737">
    <property type="component" value="Unassembled WGS sequence"/>
</dbReference>
<evidence type="ECO:0000313" key="8">
    <source>
        <dbReference type="Proteomes" id="UP000726737"/>
    </source>
</evidence>
<dbReference type="GO" id="GO:0004252">
    <property type="term" value="F:serine-type endopeptidase activity"/>
    <property type="evidence" value="ECO:0007669"/>
    <property type="project" value="InterPro"/>
</dbReference>
<dbReference type="EMBL" id="JAAAJA010000097">
    <property type="protein sequence ID" value="KAG0262429.1"/>
    <property type="molecule type" value="Genomic_DNA"/>
</dbReference>
<comment type="caution">
    <text evidence="7">The sequence shown here is derived from an EMBL/GenBank/DDBJ whole genome shotgun (WGS) entry which is preliminary data.</text>
</comment>
<dbReference type="AlphaFoldDB" id="A0A9P6Q9T5"/>
<reference evidence="7" key="1">
    <citation type="journal article" date="2020" name="Fungal Divers.">
        <title>Resolving the Mortierellaceae phylogeny through synthesis of multi-gene phylogenetics and phylogenomics.</title>
        <authorList>
            <person name="Vandepol N."/>
            <person name="Liber J."/>
            <person name="Desiro A."/>
            <person name="Na H."/>
            <person name="Kennedy M."/>
            <person name="Barry K."/>
            <person name="Grigoriev I.V."/>
            <person name="Miller A.N."/>
            <person name="O'Donnell K."/>
            <person name="Stajich J.E."/>
            <person name="Bonito G."/>
        </authorList>
    </citation>
    <scope>NUCLEOTIDE SEQUENCE</scope>
    <source>
        <strain evidence="7">KOD948</strain>
    </source>
</reference>
<comment type="similarity">
    <text evidence="1 5">Belongs to the peptidase S8 family.</text>
</comment>
<evidence type="ECO:0000256" key="1">
    <source>
        <dbReference type="ARBA" id="ARBA00011073"/>
    </source>
</evidence>
<dbReference type="InterPro" id="IPR015500">
    <property type="entry name" value="Peptidase_S8_subtilisin-rel"/>
</dbReference>
<dbReference type="PROSITE" id="PS00138">
    <property type="entry name" value="SUBTILASE_SER"/>
    <property type="match status" value="1"/>
</dbReference>
<dbReference type="GO" id="GO:0005615">
    <property type="term" value="C:extracellular space"/>
    <property type="evidence" value="ECO:0007669"/>
    <property type="project" value="TreeGrafter"/>
</dbReference>
<dbReference type="PROSITE" id="PS51892">
    <property type="entry name" value="SUBTILASE"/>
    <property type="match status" value="1"/>
</dbReference>
<organism evidence="7 8">
    <name type="scientific">Mortierella polycephala</name>
    <dbReference type="NCBI Taxonomy" id="41804"/>
    <lineage>
        <taxon>Eukaryota</taxon>
        <taxon>Fungi</taxon>
        <taxon>Fungi incertae sedis</taxon>
        <taxon>Mucoromycota</taxon>
        <taxon>Mortierellomycotina</taxon>
        <taxon>Mortierellomycetes</taxon>
        <taxon>Mortierellales</taxon>
        <taxon>Mortierellaceae</taxon>
        <taxon>Mortierella</taxon>
    </lineage>
</organism>
<name>A0A9P6Q9T5_9FUNG</name>
<dbReference type="PANTHER" id="PTHR43806">
    <property type="entry name" value="PEPTIDASE S8"/>
    <property type="match status" value="1"/>
</dbReference>
<dbReference type="OrthoDB" id="206201at2759"/>
<evidence type="ECO:0000256" key="3">
    <source>
        <dbReference type="ARBA" id="ARBA00022801"/>
    </source>
</evidence>
<evidence type="ECO:0000256" key="2">
    <source>
        <dbReference type="ARBA" id="ARBA00022670"/>
    </source>
</evidence>
<dbReference type="Gene3D" id="3.40.50.200">
    <property type="entry name" value="Peptidase S8/S53 domain"/>
    <property type="match status" value="1"/>
</dbReference>
<dbReference type="InterPro" id="IPR036852">
    <property type="entry name" value="Peptidase_S8/S53_dom_sf"/>
</dbReference>
<protein>
    <submittedName>
        <fullName evidence="7">Serine protease</fullName>
    </submittedName>
</protein>
<keyword evidence="3" id="KW-0378">Hydrolase</keyword>
<dbReference type="InterPro" id="IPR050131">
    <property type="entry name" value="Peptidase_S8_subtilisin-like"/>
</dbReference>